<accession>A0A0B6Z1Z2</accession>
<gene>
    <name evidence="2" type="primary">ORF45627</name>
</gene>
<name>A0A0B6Z1Z2_9EUPU</name>
<dbReference type="AlphaFoldDB" id="A0A0B6Z1Z2"/>
<feature type="non-terminal residue" evidence="2">
    <location>
        <position position="1"/>
    </location>
</feature>
<feature type="region of interest" description="Disordered" evidence="1">
    <location>
        <begin position="1"/>
        <end position="20"/>
    </location>
</feature>
<reference evidence="2" key="1">
    <citation type="submission" date="2014-12" db="EMBL/GenBank/DDBJ databases">
        <title>Insight into the proteome of Arion vulgaris.</title>
        <authorList>
            <person name="Aradska J."/>
            <person name="Bulat T."/>
            <person name="Smidak R."/>
            <person name="Sarate P."/>
            <person name="Gangsoo J."/>
            <person name="Sialana F."/>
            <person name="Bilban M."/>
            <person name="Lubec G."/>
        </authorList>
    </citation>
    <scope>NUCLEOTIDE SEQUENCE</scope>
    <source>
        <tissue evidence="2">Skin</tissue>
    </source>
</reference>
<sequence>GAANNLSRSGSCNSMERLDRGSSLVTVTEDNKNGVRLRVRFSSREQCKGVSIDGSDYCQSEITVPYDILQQSQGSIMKLSVDKHNSLQQLYK</sequence>
<protein>
    <submittedName>
        <fullName evidence="2">Uncharacterized protein</fullName>
    </submittedName>
</protein>
<proteinExistence type="predicted"/>
<feature type="compositionally biased region" description="Polar residues" evidence="1">
    <location>
        <begin position="1"/>
        <end position="14"/>
    </location>
</feature>
<dbReference type="EMBL" id="HACG01015744">
    <property type="protein sequence ID" value="CEK62609.1"/>
    <property type="molecule type" value="Transcribed_RNA"/>
</dbReference>
<organism evidence="2">
    <name type="scientific">Arion vulgaris</name>
    <dbReference type="NCBI Taxonomy" id="1028688"/>
    <lineage>
        <taxon>Eukaryota</taxon>
        <taxon>Metazoa</taxon>
        <taxon>Spiralia</taxon>
        <taxon>Lophotrochozoa</taxon>
        <taxon>Mollusca</taxon>
        <taxon>Gastropoda</taxon>
        <taxon>Heterobranchia</taxon>
        <taxon>Euthyneura</taxon>
        <taxon>Panpulmonata</taxon>
        <taxon>Eupulmonata</taxon>
        <taxon>Stylommatophora</taxon>
        <taxon>Helicina</taxon>
        <taxon>Arionoidea</taxon>
        <taxon>Arionidae</taxon>
        <taxon>Arion</taxon>
    </lineage>
</organism>
<evidence type="ECO:0000256" key="1">
    <source>
        <dbReference type="SAM" id="MobiDB-lite"/>
    </source>
</evidence>
<evidence type="ECO:0000313" key="2">
    <source>
        <dbReference type="EMBL" id="CEK62609.1"/>
    </source>
</evidence>